<feature type="compositionally biased region" description="Acidic residues" evidence="1">
    <location>
        <begin position="52"/>
        <end position="70"/>
    </location>
</feature>
<dbReference type="AlphaFoldDB" id="A0A8J3EH87"/>
<organism evidence="2 3">
    <name type="scientific">Salipiger pallidus</name>
    <dbReference type="NCBI Taxonomy" id="1775170"/>
    <lineage>
        <taxon>Bacteria</taxon>
        <taxon>Pseudomonadati</taxon>
        <taxon>Pseudomonadota</taxon>
        <taxon>Alphaproteobacteria</taxon>
        <taxon>Rhodobacterales</taxon>
        <taxon>Roseobacteraceae</taxon>
        <taxon>Salipiger</taxon>
    </lineage>
</organism>
<evidence type="ECO:0000313" key="2">
    <source>
        <dbReference type="EMBL" id="GGG76781.1"/>
    </source>
</evidence>
<name>A0A8J3EH87_9RHOB</name>
<evidence type="ECO:0000313" key="3">
    <source>
        <dbReference type="Proteomes" id="UP000617145"/>
    </source>
</evidence>
<feature type="compositionally biased region" description="Basic and acidic residues" evidence="1">
    <location>
        <begin position="42"/>
        <end position="51"/>
    </location>
</feature>
<feature type="region of interest" description="Disordered" evidence="1">
    <location>
        <begin position="1"/>
        <end position="70"/>
    </location>
</feature>
<keyword evidence="3" id="KW-1185">Reference proteome</keyword>
<proteinExistence type="predicted"/>
<reference evidence="2" key="1">
    <citation type="journal article" date="2014" name="Int. J. Syst. Evol. Microbiol.">
        <title>Complete genome sequence of Corynebacterium casei LMG S-19264T (=DSM 44701T), isolated from a smear-ripened cheese.</title>
        <authorList>
            <consortium name="US DOE Joint Genome Institute (JGI-PGF)"/>
            <person name="Walter F."/>
            <person name="Albersmeier A."/>
            <person name="Kalinowski J."/>
            <person name="Ruckert C."/>
        </authorList>
    </citation>
    <scope>NUCLEOTIDE SEQUENCE</scope>
    <source>
        <strain evidence="2">CGMCC 1.15762</strain>
    </source>
</reference>
<reference evidence="2" key="2">
    <citation type="submission" date="2020-09" db="EMBL/GenBank/DDBJ databases">
        <authorList>
            <person name="Sun Q."/>
            <person name="Zhou Y."/>
        </authorList>
    </citation>
    <scope>NUCLEOTIDE SEQUENCE</scope>
    <source>
        <strain evidence="2">CGMCC 1.15762</strain>
    </source>
</reference>
<gene>
    <name evidence="2" type="ORF">GCM10011415_26980</name>
</gene>
<protein>
    <submittedName>
        <fullName evidence="2">Uncharacterized protein</fullName>
    </submittedName>
</protein>
<feature type="compositionally biased region" description="Polar residues" evidence="1">
    <location>
        <begin position="19"/>
        <end position="34"/>
    </location>
</feature>
<evidence type="ECO:0000256" key="1">
    <source>
        <dbReference type="SAM" id="MobiDB-lite"/>
    </source>
</evidence>
<sequence>MAAAKAAMPTGPKIDTAISGATGTASIKMPTSVQPMGWGPSKSHDVSRVDALEPEVEGGSDWEPDGPPDA</sequence>
<comment type="caution">
    <text evidence="2">The sequence shown here is derived from an EMBL/GenBank/DDBJ whole genome shotgun (WGS) entry which is preliminary data.</text>
</comment>
<dbReference type="Proteomes" id="UP000617145">
    <property type="component" value="Unassembled WGS sequence"/>
</dbReference>
<accession>A0A8J3EH87</accession>
<dbReference type="EMBL" id="BMJV01000005">
    <property type="protein sequence ID" value="GGG76781.1"/>
    <property type="molecule type" value="Genomic_DNA"/>
</dbReference>